<accession>A0A5N6TD23</accession>
<evidence type="ECO:0000313" key="2">
    <source>
        <dbReference type="EMBL" id="KAE8144288.1"/>
    </source>
</evidence>
<dbReference type="EMBL" id="ML742584">
    <property type="protein sequence ID" value="KAE8144288.1"/>
    <property type="molecule type" value="Genomic_DNA"/>
</dbReference>
<name>A0A5N6TD23_ASPAV</name>
<dbReference type="OrthoDB" id="269804at2759"/>
<keyword evidence="1" id="KW-0812">Transmembrane</keyword>
<sequence length="86" mass="9750">MLASFLVAHVPQADSGDFCVTTWRRCGLDIVKFFSHQCLQLNHLQRGSAFLHDLHLSLVSFLLFFFFLISFALGRGLYSVGALYHT</sequence>
<keyword evidence="1" id="KW-0472">Membrane</keyword>
<dbReference type="AlphaFoldDB" id="A0A5N6TD23"/>
<evidence type="ECO:0000256" key="1">
    <source>
        <dbReference type="SAM" id="Phobius"/>
    </source>
</evidence>
<proteinExistence type="predicted"/>
<organism evidence="2 3">
    <name type="scientific">Aspergillus avenaceus</name>
    <dbReference type="NCBI Taxonomy" id="36643"/>
    <lineage>
        <taxon>Eukaryota</taxon>
        <taxon>Fungi</taxon>
        <taxon>Dikarya</taxon>
        <taxon>Ascomycota</taxon>
        <taxon>Pezizomycotina</taxon>
        <taxon>Eurotiomycetes</taxon>
        <taxon>Eurotiomycetidae</taxon>
        <taxon>Eurotiales</taxon>
        <taxon>Aspergillaceae</taxon>
        <taxon>Aspergillus</taxon>
        <taxon>Aspergillus subgen. Circumdati</taxon>
    </lineage>
</organism>
<dbReference type="Proteomes" id="UP000325780">
    <property type="component" value="Unassembled WGS sequence"/>
</dbReference>
<evidence type="ECO:0000313" key="3">
    <source>
        <dbReference type="Proteomes" id="UP000325780"/>
    </source>
</evidence>
<reference evidence="2 3" key="1">
    <citation type="submission" date="2019-04" db="EMBL/GenBank/DDBJ databases">
        <title>Friends and foes A comparative genomics study of 23 Aspergillus species from section Flavi.</title>
        <authorList>
            <consortium name="DOE Joint Genome Institute"/>
            <person name="Kjaerbolling I."/>
            <person name="Vesth T."/>
            <person name="Frisvad J.C."/>
            <person name="Nybo J.L."/>
            <person name="Theobald S."/>
            <person name="Kildgaard S."/>
            <person name="Isbrandt T."/>
            <person name="Kuo A."/>
            <person name="Sato A."/>
            <person name="Lyhne E.K."/>
            <person name="Kogle M.E."/>
            <person name="Wiebenga A."/>
            <person name="Kun R.S."/>
            <person name="Lubbers R.J."/>
            <person name="Makela M.R."/>
            <person name="Barry K."/>
            <person name="Chovatia M."/>
            <person name="Clum A."/>
            <person name="Daum C."/>
            <person name="Haridas S."/>
            <person name="He G."/>
            <person name="LaButti K."/>
            <person name="Lipzen A."/>
            <person name="Mondo S."/>
            <person name="Riley R."/>
            <person name="Salamov A."/>
            <person name="Simmons B.A."/>
            <person name="Magnuson J.K."/>
            <person name="Henrissat B."/>
            <person name="Mortensen U.H."/>
            <person name="Larsen T.O."/>
            <person name="Devries R.P."/>
            <person name="Grigoriev I.V."/>
            <person name="Machida M."/>
            <person name="Baker S.E."/>
            <person name="Andersen M.R."/>
        </authorList>
    </citation>
    <scope>NUCLEOTIDE SEQUENCE [LARGE SCALE GENOMIC DNA]</scope>
    <source>
        <strain evidence="2 3">IBT 18842</strain>
    </source>
</reference>
<keyword evidence="3" id="KW-1185">Reference proteome</keyword>
<keyword evidence="1" id="KW-1133">Transmembrane helix</keyword>
<feature type="transmembrane region" description="Helical" evidence="1">
    <location>
        <begin position="54"/>
        <end position="73"/>
    </location>
</feature>
<gene>
    <name evidence="2" type="ORF">BDV25DRAFT_100597</name>
</gene>
<protein>
    <submittedName>
        <fullName evidence="2">Uncharacterized protein</fullName>
    </submittedName>
</protein>